<dbReference type="CDD" id="cd01651">
    <property type="entry name" value="RT_G2_intron"/>
    <property type="match status" value="1"/>
</dbReference>
<accession>A0A3B1AXX5</accession>
<dbReference type="PANTHER" id="PTHR34047">
    <property type="entry name" value="NUCLEAR INTRON MATURASE 1, MITOCHONDRIAL-RELATED"/>
    <property type="match status" value="1"/>
</dbReference>
<dbReference type="PANTHER" id="PTHR34047:SF8">
    <property type="entry name" value="PROTEIN YKFC"/>
    <property type="match status" value="1"/>
</dbReference>
<dbReference type="InterPro" id="IPR051083">
    <property type="entry name" value="GrpII_Intron_Splice-Mob/Def"/>
</dbReference>
<reference evidence="2" key="1">
    <citation type="submission" date="2018-06" db="EMBL/GenBank/DDBJ databases">
        <authorList>
            <person name="Zhirakovskaya E."/>
        </authorList>
    </citation>
    <scope>NUCLEOTIDE SEQUENCE</scope>
</reference>
<keyword evidence="2" id="KW-0548">Nucleotidyltransferase</keyword>
<dbReference type="PROSITE" id="PS50878">
    <property type="entry name" value="RT_POL"/>
    <property type="match status" value="1"/>
</dbReference>
<dbReference type="Pfam" id="PF00078">
    <property type="entry name" value="RVT_1"/>
    <property type="match status" value="1"/>
</dbReference>
<dbReference type="InterPro" id="IPR043502">
    <property type="entry name" value="DNA/RNA_pol_sf"/>
</dbReference>
<evidence type="ECO:0000259" key="1">
    <source>
        <dbReference type="PROSITE" id="PS50878"/>
    </source>
</evidence>
<protein>
    <submittedName>
        <fullName evidence="2">Retron-type RNA-directed DNA polymerase</fullName>
        <ecNumber evidence="2">2.7.7.49</ecNumber>
    </submittedName>
</protein>
<feature type="non-terminal residue" evidence="2">
    <location>
        <position position="422"/>
    </location>
</feature>
<keyword evidence="2" id="KW-0695">RNA-directed DNA polymerase</keyword>
<evidence type="ECO:0000313" key="2">
    <source>
        <dbReference type="EMBL" id="VAX04118.1"/>
    </source>
</evidence>
<dbReference type="EC" id="2.7.7.49" evidence="2"/>
<keyword evidence="2" id="KW-0808">Transferase</keyword>
<feature type="domain" description="Reverse transcriptase" evidence="1">
    <location>
        <begin position="69"/>
        <end position="353"/>
    </location>
</feature>
<dbReference type="InterPro" id="IPR000477">
    <property type="entry name" value="RT_dom"/>
</dbReference>
<proteinExistence type="predicted"/>
<dbReference type="SUPFAM" id="SSF56672">
    <property type="entry name" value="DNA/RNA polymerases"/>
    <property type="match status" value="1"/>
</dbReference>
<organism evidence="2">
    <name type="scientific">hydrothermal vent metagenome</name>
    <dbReference type="NCBI Taxonomy" id="652676"/>
    <lineage>
        <taxon>unclassified sequences</taxon>
        <taxon>metagenomes</taxon>
        <taxon>ecological metagenomes</taxon>
    </lineage>
</organism>
<dbReference type="EMBL" id="UOFW01000078">
    <property type="protein sequence ID" value="VAX04118.1"/>
    <property type="molecule type" value="Genomic_DNA"/>
</dbReference>
<dbReference type="AlphaFoldDB" id="A0A3B1AXX5"/>
<gene>
    <name evidence="2" type="ORF">MNBD_ALPHA03-44</name>
</gene>
<sequence length="422" mass="49253">MSVNHQLLDTLNKLGQHGHPVERLYARMLDEQLFIASYVKLYANRGAMTVGSDANDTIDGMSLQRIRRIIETLKNNQWQWKPSRRRYIPKGNGKSRPLSVPNWSDKLVQDVMRTVLEAYYEPQFRDESHGFRPKRGCHTALQHIKHVWTGVNWFVEGDIKGCFDNIDHDKLFDIIGKRIRDFRFMKLLRTMLKAGYVEDWVNRPSLAGTPQGGVISPLLANIFLHEVDEYIVGELKPEFDSGKSRRANRAYQKLRDAVYRARKVGKYAKAKALLFLRNQLPSRDPKDEGYRRLVYVRYADDFMLGIIGTKREARDIKAKVGKFLQKMKLTLSNGKTKITHATIGRARFLGYDIHKHNGKHPHRHLSGRIQLNVPKDRIAQLMRRYTRQGKPIHRRELANGSIVEIIRHFDSELRGYHNYYRL</sequence>
<name>A0A3B1AXX5_9ZZZZ</name>
<dbReference type="GO" id="GO:0003964">
    <property type="term" value="F:RNA-directed DNA polymerase activity"/>
    <property type="evidence" value="ECO:0007669"/>
    <property type="project" value="UniProtKB-KW"/>
</dbReference>